<dbReference type="EMBL" id="KV984849">
    <property type="protein sequence ID" value="PIO15120.1"/>
    <property type="molecule type" value="Genomic_DNA"/>
</dbReference>
<dbReference type="Proteomes" id="UP000228934">
    <property type="component" value="Unassembled WGS sequence"/>
</dbReference>
<dbReference type="GO" id="GO:0005765">
    <property type="term" value="C:lysosomal membrane"/>
    <property type="evidence" value="ECO:0007669"/>
    <property type="project" value="TreeGrafter"/>
</dbReference>
<protein>
    <recommendedName>
        <fullName evidence="1">Regulator of MON1-CCZ1 complex N-terminal domain-containing protein</fullName>
    </recommendedName>
</protein>
<dbReference type="InterPro" id="IPR040371">
    <property type="entry name" value="RMC1"/>
</dbReference>
<gene>
    <name evidence="2" type="ORF">AB205_0134180</name>
</gene>
<feature type="domain" description="Regulator of MON1-CCZ1 complex N-terminal" evidence="1">
    <location>
        <begin position="2"/>
        <end position="39"/>
    </location>
</feature>
<evidence type="ECO:0000259" key="1">
    <source>
        <dbReference type="Pfam" id="PF21029"/>
    </source>
</evidence>
<dbReference type="Pfam" id="PF21029">
    <property type="entry name" value="RMC1_N"/>
    <property type="match status" value="1"/>
</dbReference>
<dbReference type="PANTHER" id="PTHR12897">
    <property type="entry name" value="COLON CANCER-ASSOCIATED PROTEIN MIC1"/>
    <property type="match status" value="1"/>
</dbReference>
<dbReference type="GO" id="GO:0010506">
    <property type="term" value="P:regulation of autophagy"/>
    <property type="evidence" value="ECO:0007669"/>
    <property type="project" value="InterPro"/>
</dbReference>
<sequence>FKTKNAKILGFCWTSATEIVFITDQGIEFYQVLAEKRTLKLLKSQSINVNWYMYCPESSVILLSTANLCNVLQPFHFKVRQHCSR</sequence>
<accession>A0A2G9QHQ4</accession>
<evidence type="ECO:0000313" key="3">
    <source>
        <dbReference type="Proteomes" id="UP000228934"/>
    </source>
</evidence>
<organism evidence="2 3">
    <name type="scientific">Aquarana catesbeiana</name>
    <name type="common">American bullfrog</name>
    <name type="synonym">Rana catesbeiana</name>
    <dbReference type="NCBI Taxonomy" id="8400"/>
    <lineage>
        <taxon>Eukaryota</taxon>
        <taxon>Metazoa</taxon>
        <taxon>Chordata</taxon>
        <taxon>Craniata</taxon>
        <taxon>Vertebrata</taxon>
        <taxon>Euteleostomi</taxon>
        <taxon>Amphibia</taxon>
        <taxon>Batrachia</taxon>
        <taxon>Anura</taxon>
        <taxon>Neobatrachia</taxon>
        <taxon>Ranoidea</taxon>
        <taxon>Ranidae</taxon>
        <taxon>Aquarana</taxon>
    </lineage>
</organism>
<dbReference type="GO" id="GO:0035658">
    <property type="term" value="C:Mon1-Ccz1 complex"/>
    <property type="evidence" value="ECO:0007669"/>
    <property type="project" value="InterPro"/>
</dbReference>
<dbReference type="InterPro" id="IPR049040">
    <property type="entry name" value="RMC1_N"/>
</dbReference>
<proteinExistence type="predicted"/>
<feature type="non-terminal residue" evidence="2">
    <location>
        <position position="1"/>
    </location>
</feature>
<dbReference type="PANTHER" id="PTHR12897:SF4">
    <property type="entry name" value="REGULATOR OF MON1-CCZ1 COMPLEX"/>
    <property type="match status" value="1"/>
</dbReference>
<name>A0A2G9QHQ4_AQUCT</name>
<evidence type="ECO:0000313" key="2">
    <source>
        <dbReference type="EMBL" id="PIO15120.1"/>
    </source>
</evidence>
<dbReference type="AlphaFoldDB" id="A0A2G9QHQ4"/>
<keyword evidence="3" id="KW-1185">Reference proteome</keyword>
<dbReference type="OrthoDB" id="26384at2759"/>
<dbReference type="GO" id="GO:0031902">
    <property type="term" value="C:late endosome membrane"/>
    <property type="evidence" value="ECO:0007669"/>
    <property type="project" value="TreeGrafter"/>
</dbReference>
<reference evidence="3" key="1">
    <citation type="journal article" date="2017" name="Nat. Commun.">
        <title>The North American bullfrog draft genome provides insight into hormonal regulation of long noncoding RNA.</title>
        <authorList>
            <person name="Hammond S.A."/>
            <person name="Warren R.L."/>
            <person name="Vandervalk B.P."/>
            <person name="Kucuk E."/>
            <person name="Khan H."/>
            <person name="Gibb E.A."/>
            <person name="Pandoh P."/>
            <person name="Kirk H."/>
            <person name="Zhao Y."/>
            <person name="Jones M."/>
            <person name="Mungall A.J."/>
            <person name="Coope R."/>
            <person name="Pleasance S."/>
            <person name="Moore R.A."/>
            <person name="Holt R.A."/>
            <person name="Round J.M."/>
            <person name="Ohora S."/>
            <person name="Walle B.V."/>
            <person name="Veldhoen N."/>
            <person name="Helbing C.C."/>
            <person name="Birol I."/>
        </authorList>
    </citation>
    <scope>NUCLEOTIDE SEQUENCE [LARGE SCALE GENOMIC DNA]</scope>
</reference>